<dbReference type="Proteomes" id="UP000243502">
    <property type="component" value="Chromosome 2"/>
</dbReference>
<dbReference type="InterPro" id="IPR036291">
    <property type="entry name" value="NAD(P)-bd_dom_sf"/>
</dbReference>
<dbReference type="Gene3D" id="3.30.360.10">
    <property type="entry name" value="Dihydrodipicolinate Reductase, domain 2"/>
    <property type="match status" value="1"/>
</dbReference>
<dbReference type="EMBL" id="CP026112">
    <property type="protein sequence ID" value="AUT62810.1"/>
    <property type="molecule type" value="Genomic_DNA"/>
</dbReference>
<dbReference type="Pfam" id="PF01408">
    <property type="entry name" value="GFO_IDH_MocA"/>
    <property type="match status" value="1"/>
</dbReference>
<dbReference type="InterPro" id="IPR050463">
    <property type="entry name" value="Gfo/Idh/MocA_oxidrdct_glycsds"/>
</dbReference>
<evidence type="ECO:0000259" key="2">
    <source>
        <dbReference type="Pfam" id="PF01408"/>
    </source>
</evidence>
<evidence type="ECO:0000313" key="4">
    <source>
        <dbReference type="EMBL" id="AUT62810.1"/>
    </source>
</evidence>
<proteinExistence type="predicted"/>
<reference evidence="4 5" key="1">
    <citation type="submission" date="2018-01" db="EMBL/GenBank/DDBJ databases">
        <title>Species boundaries and ecological features among Paraburkholderia terrae DSMZ17804T, P. hospita DSMZ17164T and P. caribensis DSMZ13236T.</title>
        <authorList>
            <person name="Pratama A.A."/>
        </authorList>
    </citation>
    <scope>NUCLEOTIDE SEQUENCE [LARGE SCALE GENOMIC DNA]</scope>
    <source>
        <strain evidence="4 5">DSM 17804</strain>
    </source>
</reference>
<dbReference type="OrthoDB" id="9801953at2"/>
<dbReference type="SUPFAM" id="SSF51735">
    <property type="entry name" value="NAD(P)-binding Rossmann-fold domains"/>
    <property type="match status" value="1"/>
</dbReference>
<dbReference type="Pfam" id="PF02894">
    <property type="entry name" value="GFO_IDH_MocA_C"/>
    <property type="match status" value="1"/>
</dbReference>
<dbReference type="SUPFAM" id="SSF55347">
    <property type="entry name" value="Glyceraldehyde-3-phosphate dehydrogenase-like, C-terminal domain"/>
    <property type="match status" value="1"/>
</dbReference>
<dbReference type="PANTHER" id="PTHR43818">
    <property type="entry name" value="BCDNA.GH03377"/>
    <property type="match status" value="1"/>
</dbReference>
<gene>
    <name evidence="4" type="ORF">C2L65_24780</name>
</gene>
<dbReference type="AlphaFoldDB" id="A0A2I8ETI8"/>
<evidence type="ECO:0000259" key="3">
    <source>
        <dbReference type="Pfam" id="PF02894"/>
    </source>
</evidence>
<evidence type="ECO:0000313" key="5">
    <source>
        <dbReference type="Proteomes" id="UP000243502"/>
    </source>
</evidence>
<feature type="domain" description="Gfo/Idh/MocA-like oxidoreductase N-terminal" evidence="2">
    <location>
        <begin position="12"/>
        <end position="132"/>
    </location>
</feature>
<sequence>MEKSVKKDERQLRIGILGCGPISQFAHFESVQKAQNANLFAVCDVDEGLARHFGQFYDAQKIYLDYDEMLADPDVEAVVIGTSDAFHVPASLKALAAGKHVLCEKPIGVSVEEVEQLALVVRRSGKVLQIGHMLRFDPGIESAKAFVQDEMGEMLALKAWYCDSTHRYTNTDAIQPKPRQGTRVLRPQGDPKADRQRYFMLAHGSHLVDLARYLGGPIRSVDARLREKFGAHCWFVDVDFENGTLGHLDLTIAVRMDWHEGFQVYGEHGSVTARIYNPWYYKSSDVEVFHERNATTTRVLGADGHFYRRQVEGFADSVLKGVAMRGADVDDGVASIRAMVAIAQSVRSGRPIELAQVGGAL</sequence>
<organism evidence="4 5">
    <name type="scientific">Paraburkholderia terrae</name>
    <dbReference type="NCBI Taxonomy" id="311230"/>
    <lineage>
        <taxon>Bacteria</taxon>
        <taxon>Pseudomonadati</taxon>
        <taxon>Pseudomonadota</taxon>
        <taxon>Betaproteobacteria</taxon>
        <taxon>Burkholderiales</taxon>
        <taxon>Burkholderiaceae</taxon>
        <taxon>Paraburkholderia</taxon>
    </lineage>
</organism>
<keyword evidence="1" id="KW-0560">Oxidoreductase</keyword>
<feature type="domain" description="Gfo/Idh/MocA-like oxidoreductase C-terminal" evidence="3">
    <location>
        <begin position="201"/>
        <end position="354"/>
    </location>
</feature>
<dbReference type="GO" id="GO:0000166">
    <property type="term" value="F:nucleotide binding"/>
    <property type="evidence" value="ECO:0007669"/>
    <property type="project" value="InterPro"/>
</dbReference>
<dbReference type="KEGG" id="pter:C2L65_24780"/>
<dbReference type="InterPro" id="IPR004104">
    <property type="entry name" value="Gfo/Idh/MocA-like_OxRdtase_C"/>
</dbReference>
<dbReference type="Gene3D" id="3.40.50.720">
    <property type="entry name" value="NAD(P)-binding Rossmann-like Domain"/>
    <property type="match status" value="1"/>
</dbReference>
<accession>A0A2I8ETI8</accession>
<evidence type="ECO:0000256" key="1">
    <source>
        <dbReference type="ARBA" id="ARBA00023002"/>
    </source>
</evidence>
<dbReference type="PANTHER" id="PTHR43818:SF11">
    <property type="entry name" value="BCDNA.GH03377"/>
    <property type="match status" value="1"/>
</dbReference>
<dbReference type="GO" id="GO:0016491">
    <property type="term" value="F:oxidoreductase activity"/>
    <property type="evidence" value="ECO:0007669"/>
    <property type="project" value="UniProtKB-KW"/>
</dbReference>
<name>A0A2I8ETI8_9BURK</name>
<protein>
    <submittedName>
        <fullName evidence="4">Gfo/Idh/MocA family oxidoreductase</fullName>
    </submittedName>
</protein>
<dbReference type="InterPro" id="IPR000683">
    <property type="entry name" value="Gfo/Idh/MocA-like_OxRdtase_N"/>
</dbReference>